<evidence type="ECO:0000313" key="2">
    <source>
        <dbReference type="Proteomes" id="UP000467840"/>
    </source>
</evidence>
<sequence length="129" mass="14289">MEANFSSAFKGPAYEFDYIFDWTILEYQQTLAKKQPQSSPVSGVTSSGAVAVDLEKHIAKLQDCHYCVNCKSCSAEVTEHEGSNNLVLPGVHTQLRSPQNLGTDSPNDKHALWRDVCIFLDNMKAPVEV</sequence>
<organism evidence="1 2">
    <name type="scientific">Hevea brasiliensis</name>
    <name type="common">Para rubber tree</name>
    <name type="synonym">Siphonia brasiliensis</name>
    <dbReference type="NCBI Taxonomy" id="3981"/>
    <lineage>
        <taxon>Eukaryota</taxon>
        <taxon>Viridiplantae</taxon>
        <taxon>Streptophyta</taxon>
        <taxon>Embryophyta</taxon>
        <taxon>Tracheophyta</taxon>
        <taxon>Spermatophyta</taxon>
        <taxon>Magnoliopsida</taxon>
        <taxon>eudicotyledons</taxon>
        <taxon>Gunneridae</taxon>
        <taxon>Pentapetalae</taxon>
        <taxon>rosids</taxon>
        <taxon>fabids</taxon>
        <taxon>Malpighiales</taxon>
        <taxon>Euphorbiaceae</taxon>
        <taxon>Crotonoideae</taxon>
        <taxon>Micrandreae</taxon>
        <taxon>Hevea</taxon>
    </lineage>
</organism>
<proteinExistence type="predicted"/>
<gene>
    <name evidence="1" type="ORF">GH714_036484</name>
</gene>
<keyword evidence="2" id="KW-1185">Reference proteome</keyword>
<reference evidence="1 2" key="1">
    <citation type="journal article" date="2020" name="Mol. Plant">
        <title>The Chromosome-Based Rubber Tree Genome Provides New Insights into Spurge Genome Evolution and Rubber Biosynthesis.</title>
        <authorList>
            <person name="Liu J."/>
            <person name="Shi C."/>
            <person name="Shi C.C."/>
            <person name="Li W."/>
            <person name="Zhang Q.J."/>
            <person name="Zhang Y."/>
            <person name="Li K."/>
            <person name="Lu H.F."/>
            <person name="Shi C."/>
            <person name="Zhu S.T."/>
            <person name="Xiao Z.Y."/>
            <person name="Nan H."/>
            <person name="Yue Y."/>
            <person name="Zhu X.G."/>
            <person name="Wu Y."/>
            <person name="Hong X.N."/>
            <person name="Fan G.Y."/>
            <person name="Tong Y."/>
            <person name="Zhang D."/>
            <person name="Mao C.L."/>
            <person name="Liu Y.L."/>
            <person name="Hao S.J."/>
            <person name="Liu W.Q."/>
            <person name="Lv M.Q."/>
            <person name="Zhang H.B."/>
            <person name="Liu Y."/>
            <person name="Hu-Tang G.R."/>
            <person name="Wang J.P."/>
            <person name="Wang J.H."/>
            <person name="Sun Y.H."/>
            <person name="Ni S.B."/>
            <person name="Chen W.B."/>
            <person name="Zhang X.C."/>
            <person name="Jiao Y.N."/>
            <person name="Eichler E.E."/>
            <person name="Li G.H."/>
            <person name="Liu X."/>
            <person name="Gao L.Z."/>
        </authorList>
    </citation>
    <scope>NUCLEOTIDE SEQUENCE [LARGE SCALE GENOMIC DNA]</scope>
    <source>
        <strain evidence="2">cv. GT1</strain>
        <tissue evidence="1">Leaf</tissue>
    </source>
</reference>
<protein>
    <submittedName>
        <fullName evidence="1">Uncharacterized protein</fullName>
    </submittedName>
</protein>
<comment type="caution">
    <text evidence="1">The sequence shown here is derived from an EMBL/GenBank/DDBJ whole genome shotgun (WGS) entry which is preliminary data.</text>
</comment>
<evidence type="ECO:0000313" key="1">
    <source>
        <dbReference type="EMBL" id="KAF2286971.1"/>
    </source>
</evidence>
<name>A0A6A6KDN4_HEVBR</name>
<accession>A0A6A6KDN4</accession>
<dbReference type="EMBL" id="JAAGAX010000017">
    <property type="protein sequence ID" value="KAF2286971.1"/>
    <property type="molecule type" value="Genomic_DNA"/>
</dbReference>
<dbReference type="Proteomes" id="UP000467840">
    <property type="component" value="Chromosome 3"/>
</dbReference>
<dbReference type="AlphaFoldDB" id="A0A6A6KDN4"/>